<dbReference type="InterPro" id="IPR001841">
    <property type="entry name" value="Znf_RING"/>
</dbReference>
<feature type="region of interest" description="Disordered" evidence="5">
    <location>
        <begin position="66"/>
        <end position="181"/>
    </location>
</feature>
<dbReference type="Pfam" id="PF04434">
    <property type="entry name" value="SWIM"/>
    <property type="match status" value="1"/>
</dbReference>
<dbReference type="CDD" id="cd16494">
    <property type="entry name" value="RING-CH-C4HC3_ZSWM2"/>
    <property type="match status" value="1"/>
</dbReference>
<dbReference type="Proteomes" id="UP000269945">
    <property type="component" value="Unassembled WGS sequence"/>
</dbReference>
<evidence type="ECO:0000313" key="9">
    <source>
        <dbReference type="Proteomes" id="UP000269945"/>
    </source>
</evidence>
<feature type="domain" description="RING-type" evidence="6">
    <location>
        <begin position="443"/>
        <end position="492"/>
    </location>
</feature>
<feature type="compositionally biased region" description="Low complexity" evidence="5">
    <location>
        <begin position="416"/>
        <end position="433"/>
    </location>
</feature>
<evidence type="ECO:0000256" key="4">
    <source>
        <dbReference type="PROSITE-ProRule" id="PRU00175"/>
    </source>
</evidence>
<dbReference type="PANTHER" id="PTHR21540">
    <property type="entry name" value="RING FINGER AND SWIM DOMAIN-CONTAINING PROTEIN 2"/>
    <property type="match status" value="1"/>
</dbReference>
<organism evidence="8 9">
    <name type="scientific">Gulo gulo</name>
    <name type="common">Wolverine</name>
    <name type="synonym">Gluton</name>
    <dbReference type="NCBI Taxonomy" id="48420"/>
    <lineage>
        <taxon>Eukaryota</taxon>
        <taxon>Metazoa</taxon>
        <taxon>Chordata</taxon>
        <taxon>Craniata</taxon>
        <taxon>Vertebrata</taxon>
        <taxon>Euteleostomi</taxon>
        <taxon>Mammalia</taxon>
        <taxon>Eutheria</taxon>
        <taxon>Laurasiatheria</taxon>
        <taxon>Carnivora</taxon>
        <taxon>Caniformia</taxon>
        <taxon>Musteloidea</taxon>
        <taxon>Mustelidae</taxon>
        <taxon>Guloninae</taxon>
        <taxon>Gulo</taxon>
    </lineage>
</organism>
<evidence type="ECO:0000259" key="6">
    <source>
        <dbReference type="PROSITE" id="PS50089"/>
    </source>
</evidence>
<comment type="caution">
    <text evidence="8">The sequence shown here is derived from an EMBL/GenBank/DDBJ whole genome shotgun (WGS) entry which is preliminary data.</text>
</comment>
<sequence length="696" mass="75281">MAAAAGNRASSSGFPGAGAASPEAGGGGGALKASSAPAAAAGLLREAGSGGRERADWRRRQLRKVRSVELDQLPEPPLFLAASPSSSSTSPSPEPSDPAAGGSGFQPVAVPQPHGVANRGGAHPLEPAAAQDSGAPSPAGAEPGEKRTPAAEPPPAAAPAGREMESKETLKGLHKMDDRPEERMIREKLKATCMPAWKHEWLERRNRRGPVVVKPIPIKGDGSEVHNLATESQGEGQASTTSPAPKGRRSPSPGSSPSGRSMKSESPGVRRKRVSPVPFQSGRITPPRRAPSPDGFSPYSPEETNRRVNKVMRARLYLLQQIGPNSFLIGGDSPDNKYRVFIGPQNCSCGRGTFCIHLLFVMLRVFQLEPSDPMLWRKTLKNFEVESLFQKYHSRRSSRIKAPSRNTIQKFVSRMSNSHTLSSSSTSTSSSENSIKDEEEQMCPICLLGMLDEESLTVCEDGCRNKLHHHCMSIWAEECRRNREPLICPLCRSKWRSHDFCSHELSSPVDSPSSLRAAQQQTIHQQPLAGSQRRSQESNFNLTHYGTQQIPPAYKDLAEPWIQVFGMELVGCLFSRNWNVREMALRRLSHDVSGALLLANGESTGNSGSNGRSSPSAGASGSSQTSISGDVVEACCNVLSMVCADPVYKVYVAALKTLRAMLVYTPCHSLAERIKLQRLLRPVVDTILVKCADANR</sequence>
<dbReference type="InterPro" id="IPR007527">
    <property type="entry name" value="Znf_SWIM"/>
</dbReference>
<evidence type="ECO:0000259" key="7">
    <source>
        <dbReference type="PROSITE" id="PS50966"/>
    </source>
</evidence>
<dbReference type="GO" id="GO:0008270">
    <property type="term" value="F:zinc ion binding"/>
    <property type="evidence" value="ECO:0007669"/>
    <property type="project" value="UniProtKB-KW"/>
</dbReference>
<keyword evidence="1" id="KW-0479">Metal-binding</keyword>
<dbReference type="FunFam" id="3.30.40.10:FF:000223">
    <property type="entry name" value="Mitogen-activated protein kinase kinase kinase 1 (Predicted)"/>
    <property type="match status" value="1"/>
</dbReference>
<dbReference type="AlphaFoldDB" id="A0A9X9PXN5"/>
<feature type="region of interest" description="Disordered" evidence="5">
    <location>
        <begin position="416"/>
        <end position="436"/>
    </location>
</feature>
<keyword evidence="3" id="KW-0862">Zinc</keyword>
<dbReference type="InterPro" id="IPR039903">
    <property type="entry name" value="Zswim2"/>
</dbReference>
<keyword evidence="9" id="KW-1185">Reference proteome</keyword>
<feature type="compositionally biased region" description="Low complexity" evidence="5">
    <location>
        <begin position="1"/>
        <end position="23"/>
    </location>
</feature>
<dbReference type="Pfam" id="PF21040">
    <property type="entry name" value="CEP104-like_TOG"/>
    <property type="match status" value="1"/>
</dbReference>
<dbReference type="PROSITE" id="PS50089">
    <property type="entry name" value="ZF_RING_2"/>
    <property type="match status" value="1"/>
</dbReference>
<keyword evidence="2 4" id="KW-0863">Zinc-finger</keyword>
<gene>
    <name evidence="8" type="ORF">BN2614_LOCUS2</name>
</gene>
<feature type="region of interest" description="Disordered" evidence="5">
    <location>
        <begin position="511"/>
        <end position="537"/>
    </location>
</feature>
<feature type="compositionally biased region" description="Basic and acidic residues" evidence="5">
    <location>
        <begin position="162"/>
        <end position="181"/>
    </location>
</feature>
<dbReference type="PROSITE" id="PS50966">
    <property type="entry name" value="ZF_SWIM"/>
    <property type="match status" value="1"/>
</dbReference>
<reference evidence="8 9" key="1">
    <citation type="submission" date="2018-10" db="EMBL/GenBank/DDBJ databases">
        <authorList>
            <person name="Ekblom R."/>
            <person name="Jareborg N."/>
        </authorList>
    </citation>
    <scope>NUCLEOTIDE SEQUENCE [LARGE SCALE GENOMIC DNA]</scope>
    <source>
        <tissue evidence="8">Muscle</tissue>
    </source>
</reference>
<feature type="compositionally biased region" description="Low complexity" evidence="5">
    <location>
        <begin position="242"/>
        <end position="267"/>
    </location>
</feature>
<dbReference type="Gene3D" id="3.30.40.10">
    <property type="entry name" value="Zinc/RING finger domain, C3HC4 (zinc finger)"/>
    <property type="match status" value="1"/>
</dbReference>
<dbReference type="SUPFAM" id="SSF57850">
    <property type="entry name" value="RING/U-box"/>
    <property type="match status" value="1"/>
</dbReference>
<proteinExistence type="predicted"/>
<name>A0A9X9PXN5_GULGU</name>
<dbReference type="GO" id="GO:0061630">
    <property type="term" value="F:ubiquitin protein ligase activity"/>
    <property type="evidence" value="ECO:0007669"/>
    <property type="project" value="InterPro"/>
</dbReference>
<evidence type="ECO:0000256" key="2">
    <source>
        <dbReference type="ARBA" id="ARBA00022771"/>
    </source>
</evidence>
<feature type="compositionally biased region" description="Polar residues" evidence="5">
    <location>
        <begin position="229"/>
        <end position="241"/>
    </location>
</feature>
<evidence type="ECO:0000256" key="3">
    <source>
        <dbReference type="ARBA" id="ARBA00022833"/>
    </source>
</evidence>
<dbReference type="InterPro" id="IPR011989">
    <property type="entry name" value="ARM-like"/>
</dbReference>
<dbReference type="InterPro" id="IPR013083">
    <property type="entry name" value="Znf_RING/FYVE/PHD"/>
</dbReference>
<evidence type="ECO:0000313" key="8">
    <source>
        <dbReference type="EMBL" id="VCW76434.1"/>
    </source>
</evidence>
<feature type="compositionally biased region" description="Low complexity" evidence="5">
    <location>
        <begin position="78"/>
        <end position="91"/>
    </location>
</feature>
<feature type="region of interest" description="Disordered" evidence="5">
    <location>
        <begin position="603"/>
        <end position="624"/>
    </location>
</feature>
<accession>A0A9X9PXN5</accession>
<dbReference type="Gene3D" id="1.25.10.10">
    <property type="entry name" value="Leucine-rich Repeat Variant"/>
    <property type="match status" value="1"/>
</dbReference>
<evidence type="ECO:0000256" key="1">
    <source>
        <dbReference type="ARBA" id="ARBA00022723"/>
    </source>
</evidence>
<dbReference type="EMBL" id="CYRY02007355">
    <property type="protein sequence ID" value="VCW76434.1"/>
    <property type="molecule type" value="Genomic_DNA"/>
</dbReference>
<feature type="region of interest" description="Disordered" evidence="5">
    <location>
        <begin position="203"/>
        <end position="304"/>
    </location>
</feature>
<feature type="domain" description="SWIM-type" evidence="7">
    <location>
        <begin position="338"/>
        <end position="366"/>
    </location>
</feature>
<evidence type="ECO:0008006" key="10">
    <source>
        <dbReference type="Google" id="ProtNLM"/>
    </source>
</evidence>
<dbReference type="PANTHER" id="PTHR21540:SF3">
    <property type="entry name" value="E3 UBIQUITIN-PROTEIN LIGASE ZSWIM2"/>
    <property type="match status" value="1"/>
</dbReference>
<evidence type="ECO:0000256" key="5">
    <source>
        <dbReference type="SAM" id="MobiDB-lite"/>
    </source>
</evidence>
<protein>
    <recommendedName>
        <fullName evidence="10">Mitogen-activated protein kinase kinase kinase 1</fullName>
    </recommendedName>
</protein>
<feature type="region of interest" description="Disordered" evidence="5">
    <location>
        <begin position="1"/>
        <end position="37"/>
    </location>
</feature>